<dbReference type="GeneID" id="103703231"/>
<reference evidence="1" key="1">
    <citation type="journal article" date="2019" name="Nat. Commun.">
        <title>Genome-wide association mapping of date palm fruit traits.</title>
        <authorList>
            <person name="Hazzouri K.M."/>
            <person name="Gros-Balthazard M."/>
            <person name="Flowers J.M."/>
            <person name="Copetti D."/>
            <person name="Lemansour A."/>
            <person name="Lebrun M."/>
            <person name="Masmoudi K."/>
            <person name="Ferrand S."/>
            <person name="Dhar M.I."/>
            <person name="Fresquez Z.A."/>
            <person name="Rosas U."/>
            <person name="Zhang J."/>
            <person name="Talag J."/>
            <person name="Lee S."/>
            <person name="Kudrna D."/>
            <person name="Powell R.F."/>
            <person name="Leitch I.J."/>
            <person name="Krueger R.R."/>
            <person name="Wing R.A."/>
            <person name="Amiri K.M.A."/>
            <person name="Purugganan M.D."/>
        </authorList>
    </citation>
    <scope>NUCLEOTIDE SEQUENCE [LARGE SCALE GENOMIC DNA]</scope>
    <source>
        <strain evidence="1">cv. Khalas</strain>
    </source>
</reference>
<dbReference type="AlphaFoldDB" id="A0A8B9ATJ3"/>
<dbReference type="Proteomes" id="UP000228380">
    <property type="component" value="Chromosome 10"/>
</dbReference>
<protein>
    <submittedName>
        <fullName evidence="2">Uncharacterized protein LOC103703231</fullName>
    </submittedName>
</protein>
<name>A0A8B9ATJ3_PHODC</name>
<reference evidence="2" key="2">
    <citation type="submission" date="2025-08" db="UniProtKB">
        <authorList>
            <consortium name="RefSeq"/>
        </authorList>
    </citation>
    <scope>IDENTIFICATION</scope>
    <source>
        <tissue evidence="2">Young leaves</tissue>
    </source>
</reference>
<evidence type="ECO:0000313" key="2">
    <source>
        <dbReference type="RefSeq" id="XP_038986679.1"/>
    </source>
</evidence>
<proteinExistence type="predicted"/>
<dbReference type="RefSeq" id="XP_038986679.1">
    <property type="nucleotide sequence ID" value="XM_039130751.1"/>
</dbReference>
<dbReference type="OrthoDB" id="1928614at2759"/>
<organism evidence="1 2">
    <name type="scientific">Phoenix dactylifera</name>
    <name type="common">Date palm</name>
    <dbReference type="NCBI Taxonomy" id="42345"/>
    <lineage>
        <taxon>Eukaryota</taxon>
        <taxon>Viridiplantae</taxon>
        <taxon>Streptophyta</taxon>
        <taxon>Embryophyta</taxon>
        <taxon>Tracheophyta</taxon>
        <taxon>Spermatophyta</taxon>
        <taxon>Magnoliopsida</taxon>
        <taxon>Liliopsida</taxon>
        <taxon>Arecaceae</taxon>
        <taxon>Coryphoideae</taxon>
        <taxon>Phoeniceae</taxon>
        <taxon>Phoenix</taxon>
    </lineage>
</organism>
<evidence type="ECO:0000313" key="1">
    <source>
        <dbReference type="Proteomes" id="UP000228380"/>
    </source>
</evidence>
<accession>A0A8B9ATJ3</accession>
<sequence length="183" mass="20372">MKEYVCSKDTNKQLKEQIAKTIECEVGTSAETMSMQVEISSSSTNLPPMIYSRLPLVPYAWPLWPSISPNARPCHDHDDSPSMFSGSVSQFYLPPSAWFYPLLHEVSGSCSQHSRSFTGRHEDPVSIRHASGQSYRALDCSKEINVSSPQTIAAEKEENTATSNQGLLGTIQTEHQMFKSLSR</sequence>
<keyword evidence="1" id="KW-1185">Reference proteome</keyword>
<gene>
    <name evidence="2" type="primary">LOC103703231</name>
</gene>
<dbReference type="KEGG" id="pda:103703231"/>